<dbReference type="PROSITE" id="PS51257">
    <property type="entry name" value="PROKAR_LIPOPROTEIN"/>
    <property type="match status" value="1"/>
</dbReference>
<dbReference type="InterPro" id="IPR050330">
    <property type="entry name" value="Bact_OuterMem_StrucFunc"/>
</dbReference>
<sequence>MSAPVFRWLLRGLLALLAVLALQGCASRPERVILLPGSEGHATGALLVQRGTDSLRLAQPYAQAQTSAQGTPQASVSDAATVQRDFGSLLAITPPFPRSFIVTFLPNSNTLTPATLPVLKQVREALDAQPAGELVVIGHTDNVGTAELNDRLSLDRAQKVADLLAGMGVARELISVQARGMREPLVEVPPQTDEPRNRRVEIKLR</sequence>
<proteinExistence type="predicted"/>
<protein>
    <submittedName>
        <fullName evidence="6">OmpA family protein</fullName>
    </submittedName>
</protein>
<keyword evidence="7" id="KW-1185">Reference proteome</keyword>
<comment type="caution">
    <text evidence="6">The sequence shown here is derived from an EMBL/GenBank/DDBJ whole genome shotgun (WGS) entry which is preliminary data.</text>
</comment>
<organism evidence="6 7">
    <name type="scientific">Roseateles agri</name>
    <dbReference type="NCBI Taxonomy" id="3098619"/>
    <lineage>
        <taxon>Bacteria</taxon>
        <taxon>Pseudomonadati</taxon>
        <taxon>Pseudomonadota</taxon>
        <taxon>Betaproteobacteria</taxon>
        <taxon>Burkholderiales</taxon>
        <taxon>Sphaerotilaceae</taxon>
        <taxon>Roseateles</taxon>
    </lineage>
</organism>
<dbReference type="InterPro" id="IPR006664">
    <property type="entry name" value="OMP_bac"/>
</dbReference>
<evidence type="ECO:0000313" key="7">
    <source>
        <dbReference type="Proteomes" id="UP001285263"/>
    </source>
</evidence>
<dbReference type="SUPFAM" id="SSF103088">
    <property type="entry name" value="OmpA-like"/>
    <property type="match status" value="1"/>
</dbReference>
<evidence type="ECO:0000313" key="6">
    <source>
        <dbReference type="EMBL" id="MDY0743753.1"/>
    </source>
</evidence>
<dbReference type="EMBL" id="JAXCLA010000002">
    <property type="protein sequence ID" value="MDY0743753.1"/>
    <property type="molecule type" value="Genomic_DNA"/>
</dbReference>
<dbReference type="PANTHER" id="PTHR30329:SF21">
    <property type="entry name" value="LIPOPROTEIN YIAD-RELATED"/>
    <property type="match status" value="1"/>
</dbReference>
<dbReference type="PROSITE" id="PS51123">
    <property type="entry name" value="OMPA_2"/>
    <property type="match status" value="1"/>
</dbReference>
<evidence type="ECO:0000256" key="2">
    <source>
        <dbReference type="ARBA" id="ARBA00023136"/>
    </source>
</evidence>
<evidence type="ECO:0000256" key="1">
    <source>
        <dbReference type="ARBA" id="ARBA00004442"/>
    </source>
</evidence>
<keyword evidence="3" id="KW-0998">Cell outer membrane</keyword>
<dbReference type="InterPro" id="IPR006665">
    <property type="entry name" value="OmpA-like"/>
</dbReference>
<reference evidence="6 7" key="1">
    <citation type="submission" date="2023-11" db="EMBL/GenBank/DDBJ databases">
        <title>Paucibacter sp. nov., isolated from fresh soil in Korea.</title>
        <authorList>
            <person name="Le N.T.T."/>
        </authorList>
    </citation>
    <scope>NUCLEOTIDE SEQUENCE [LARGE SCALE GENOMIC DNA]</scope>
    <source>
        <strain evidence="6 7">R3-3</strain>
    </source>
</reference>
<dbReference type="Proteomes" id="UP001285263">
    <property type="component" value="Unassembled WGS sequence"/>
</dbReference>
<keyword evidence="2 4" id="KW-0472">Membrane</keyword>
<dbReference type="PRINTS" id="PR01021">
    <property type="entry name" value="OMPADOMAIN"/>
</dbReference>
<dbReference type="PANTHER" id="PTHR30329">
    <property type="entry name" value="STATOR ELEMENT OF FLAGELLAR MOTOR COMPLEX"/>
    <property type="match status" value="1"/>
</dbReference>
<comment type="subcellular location">
    <subcellularLocation>
        <location evidence="1">Cell outer membrane</location>
    </subcellularLocation>
</comment>
<evidence type="ECO:0000259" key="5">
    <source>
        <dbReference type="PROSITE" id="PS51123"/>
    </source>
</evidence>
<feature type="domain" description="OmpA-like" evidence="5">
    <location>
        <begin position="91"/>
        <end position="205"/>
    </location>
</feature>
<dbReference type="Pfam" id="PF00691">
    <property type="entry name" value="OmpA"/>
    <property type="match status" value="1"/>
</dbReference>
<name>A0ABU5DBV3_9BURK</name>
<evidence type="ECO:0000256" key="3">
    <source>
        <dbReference type="ARBA" id="ARBA00023237"/>
    </source>
</evidence>
<accession>A0ABU5DBV3</accession>
<dbReference type="InterPro" id="IPR036737">
    <property type="entry name" value="OmpA-like_sf"/>
</dbReference>
<gene>
    <name evidence="6" type="ORF">SNE35_04520</name>
</gene>
<dbReference type="CDD" id="cd07185">
    <property type="entry name" value="OmpA_C-like"/>
    <property type="match status" value="1"/>
</dbReference>
<evidence type="ECO:0000256" key="4">
    <source>
        <dbReference type="PROSITE-ProRule" id="PRU00473"/>
    </source>
</evidence>
<dbReference type="Gene3D" id="3.30.1330.60">
    <property type="entry name" value="OmpA-like domain"/>
    <property type="match status" value="1"/>
</dbReference>